<dbReference type="Proteomes" id="UP000199371">
    <property type="component" value="Unassembled WGS sequence"/>
</dbReference>
<dbReference type="OrthoDB" id="5760405at2"/>
<evidence type="ECO:0000256" key="1">
    <source>
        <dbReference type="SAM" id="Coils"/>
    </source>
</evidence>
<feature type="coiled-coil region" evidence="1">
    <location>
        <begin position="418"/>
        <end position="445"/>
    </location>
</feature>
<organism evidence="2 3">
    <name type="scientific">Rheinheimera pacifica</name>
    <dbReference type="NCBI Taxonomy" id="173990"/>
    <lineage>
        <taxon>Bacteria</taxon>
        <taxon>Pseudomonadati</taxon>
        <taxon>Pseudomonadota</taxon>
        <taxon>Gammaproteobacteria</taxon>
        <taxon>Chromatiales</taxon>
        <taxon>Chromatiaceae</taxon>
        <taxon>Rheinheimera</taxon>
    </lineage>
</organism>
<keyword evidence="3" id="KW-1185">Reference proteome</keyword>
<feature type="coiled-coil region" evidence="1">
    <location>
        <begin position="511"/>
        <end position="591"/>
    </location>
</feature>
<gene>
    <name evidence="2" type="ORF">SAMN05660691_03289</name>
</gene>
<protein>
    <recommendedName>
        <fullName evidence="4">Tetratricopeptide repeat-containing protein</fullName>
    </recommendedName>
</protein>
<proteinExistence type="predicted"/>
<evidence type="ECO:0008006" key="4">
    <source>
        <dbReference type="Google" id="ProtNLM"/>
    </source>
</evidence>
<accession>A0A1H6N9C5</accession>
<dbReference type="RefSeq" id="WP_092795665.1">
    <property type="nucleotide sequence ID" value="NZ_FNXF01000015.1"/>
</dbReference>
<dbReference type="STRING" id="173990.SAMN05660691_03289"/>
<dbReference type="EMBL" id="FNXF01000015">
    <property type="protein sequence ID" value="SEI06736.1"/>
    <property type="molecule type" value="Genomic_DNA"/>
</dbReference>
<name>A0A1H6N9C5_9GAMM</name>
<sequence>MVKRLILPISLLLLSVFVMAEPVSLSEKHYRQAAWAFYQQQPATALEALQLAPQHNGRTRLLEAGLYLQLAMPQHAATALEQVLAQPADDNAVPQALKNIALLQFARYQLELGNKTAARQYLEQVNITADGAWRGQQQLLSQLIHWPDISVPPQPDFVSLADQPEMPYVISNQALVLAKQQPQQALNWLARLQQQFVTPAEQGFWQQLFSGRWSLLNRPDSFVYPHDEKQALDDYLQLTQAQLHIQLQDYAAADAILANFGRDSVLSSNALELYSYILTEQRHIPALLAVLQQQIRQQPFSNTAWQAATRIGEQLERALQPDDALAAYNWADNYYQQQYQLINQQANPLQVQQLLQGASQWQQLQLTNDNSLYRLQQDITALQQQLTAAPERQQRLSSLQQTAEFKLNQQQQLLGSQLPQLSARRQQLQSEFAAIQQQISALTDNSLPQALTQGKLHQQVSRLQRAEQHLQQLPPAQADTYSRRLTRLRGLLQWQYYEDNAAQQYRLNRLQQQISTELTELDSRLQALRQQGTQTDRLRRQQQRLTELSAQQQQLNLALLSQQQQLLAQLNQRLQQHRQQDIARLQQLQRHNKESLARVMELVLLKRAANSGGQP</sequence>
<evidence type="ECO:0000313" key="3">
    <source>
        <dbReference type="Proteomes" id="UP000199371"/>
    </source>
</evidence>
<dbReference type="AlphaFoldDB" id="A0A1H6N9C5"/>
<evidence type="ECO:0000313" key="2">
    <source>
        <dbReference type="EMBL" id="SEI06736.1"/>
    </source>
</evidence>
<reference evidence="3" key="1">
    <citation type="submission" date="2016-10" db="EMBL/GenBank/DDBJ databases">
        <authorList>
            <person name="Varghese N."/>
            <person name="Submissions S."/>
        </authorList>
    </citation>
    <scope>NUCLEOTIDE SEQUENCE [LARGE SCALE GENOMIC DNA]</scope>
    <source>
        <strain evidence="3">DSM 17616</strain>
    </source>
</reference>
<keyword evidence="1" id="KW-0175">Coiled coil</keyword>